<sequence>MTALTDCAVLLSQAMVIAGEAFGMSKKALVRAGYDPTTAHTIKKLADIYYGRCGAPHKQERTREKATTAGCSFASLQAIERFVAKLPKKHAWTIREALVPFGRDITAINAEGARLLQEYTRADNPDKKLTYRAIPNSTFATLTLTAESSRVKQIFDRAQATDTKCPADGLIKLALAANDGELPPVAIPL</sequence>
<comment type="caution">
    <text evidence="1">The sequence shown here is derived from an EMBL/GenBank/DDBJ whole genome shotgun (WGS) entry which is preliminary data.</text>
</comment>
<gene>
    <name evidence="1" type="ORF">HMPREF0293_0132</name>
</gene>
<organism evidence="1 2">
    <name type="scientific">Corynebacterium glucuronolyticum ATCC 51866</name>
    <dbReference type="NCBI Taxonomy" id="548478"/>
    <lineage>
        <taxon>Bacteria</taxon>
        <taxon>Bacillati</taxon>
        <taxon>Actinomycetota</taxon>
        <taxon>Actinomycetes</taxon>
        <taxon>Mycobacteriales</taxon>
        <taxon>Corynebacteriaceae</taxon>
        <taxon>Corynebacterium</taxon>
    </lineage>
</organism>
<accession>A0ABM9XT84</accession>
<dbReference type="EMBL" id="ACHF01000008">
    <property type="protein sequence ID" value="EEI64414.1"/>
    <property type="molecule type" value="Genomic_DNA"/>
</dbReference>
<protein>
    <submittedName>
        <fullName evidence="1">Uncharacterized protein</fullName>
    </submittedName>
</protein>
<evidence type="ECO:0000313" key="1">
    <source>
        <dbReference type="EMBL" id="EEI64414.1"/>
    </source>
</evidence>
<feature type="non-terminal residue" evidence="1">
    <location>
        <position position="189"/>
    </location>
</feature>
<keyword evidence="2" id="KW-1185">Reference proteome</keyword>
<reference evidence="1 2" key="1">
    <citation type="submission" date="2009-01" db="EMBL/GenBank/DDBJ databases">
        <authorList>
            <person name="Qin X."/>
            <person name="Bachman B."/>
            <person name="Battles P."/>
            <person name="Bell A."/>
            <person name="Bess C."/>
            <person name="Bickham C."/>
            <person name="Chaboub L."/>
            <person name="Chen D."/>
            <person name="Coyle M."/>
            <person name="Deiros D.R."/>
            <person name="Dinh H."/>
            <person name="Forbes L."/>
            <person name="Fowler G."/>
            <person name="Francisco L."/>
            <person name="Fu Q."/>
            <person name="Gubbala S."/>
            <person name="Hale W."/>
            <person name="Han Y."/>
            <person name="Hemphill L."/>
            <person name="Highlander S.K."/>
            <person name="Hirani K."/>
            <person name="Hogues M."/>
            <person name="Jackson L."/>
            <person name="Jakkamsetti A."/>
            <person name="Javaid M."/>
            <person name="Jiang H."/>
            <person name="Korchina V."/>
            <person name="Kovar C."/>
            <person name="Lara F."/>
            <person name="Lee S."/>
            <person name="Mata R."/>
            <person name="Mathew T."/>
            <person name="Moen C."/>
            <person name="Morales K."/>
            <person name="Munidasa M."/>
            <person name="Nazareth L."/>
            <person name="Ngo R."/>
            <person name="Nguyen L."/>
            <person name="Okwuonu G."/>
            <person name="Ongeri F."/>
            <person name="Patil S."/>
            <person name="Petrosino J."/>
            <person name="Pham C."/>
            <person name="Pham P."/>
            <person name="Pu L.-L."/>
            <person name="Puazo M."/>
            <person name="Raj R."/>
            <person name="Reid J."/>
            <person name="Rouhana J."/>
            <person name="Saada N."/>
            <person name="Shang Y."/>
            <person name="Simmons D."/>
            <person name="Thornton R."/>
            <person name="Warren J."/>
            <person name="Weissenberger G."/>
            <person name="Zhang J."/>
            <person name="Zhang L."/>
            <person name="Zhou C."/>
            <person name="Zhu D."/>
            <person name="Muzny D."/>
            <person name="Worley K."/>
            <person name="Gibbs R."/>
        </authorList>
    </citation>
    <scope>NUCLEOTIDE SEQUENCE [LARGE SCALE GENOMIC DNA]</scope>
    <source>
        <strain evidence="1 2">ATCC 51866</strain>
    </source>
</reference>
<dbReference type="Proteomes" id="UP000006237">
    <property type="component" value="Unassembled WGS sequence"/>
</dbReference>
<evidence type="ECO:0000313" key="2">
    <source>
        <dbReference type="Proteomes" id="UP000006237"/>
    </source>
</evidence>
<name>A0ABM9XT84_9CORY</name>
<proteinExistence type="predicted"/>